<comment type="caution">
    <text evidence="11">The sequence shown here is derived from an EMBL/GenBank/DDBJ whole genome shotgun (WGS) entry which is preliminary data.</text>
</comment>
<dbReference type="AlphaFoldDB" id="A0AAD4XMT3"/>
<dbReference type="PANTHER" id="PTHR46084:SF14">
    <property type="entry name" value="PROTEIN KINASE DOMAIN-CONTAINING PROTEIN"/>
    <property type="match status" value="1"/>
</dbReference>
<feature type="signal peptide" evidence="9">
    <location>
        <begin position="1"/>
        <end position="33"/>
    </location>
</feature>
<evidence type="ECO:0000256" key="2">
    <source>
        <dbReference type="ARBA" id="ARBA00022614"/>
    </source>
</evidence>
<evidence type="ECO:0000256" key="6">
    <source>
        <dbReference type="ARBA" id="ARBA00022989"/>
    </source>
</evidence>
<evidence type="ECO:0000256" key="5">
    <source>
        <dbReference type="ARBA" id="ARBA00022737"/>
    </source>
</evidence>
<proteinExistence type="predicted"/>
<reference evidence="11" key="1">
    <citation type="submission" date="2022-04" db="EMBL/GenBank/DDBJ databases">
        <title>A functionally conserved STORR gene fusion in Papaver species that diverged 16.8 million years ago.</title>
        <authorList>
            <person name="Catania T."/>
        </authorList>
    </citation>
    <scope>NUCLEOTIDE SEQUENCE</scope>
    <source>
        <strain evidence="11">S-188037</strain>
    </source>
</reference>
<organism evidence="11 12">
    <name type="scientific">Papaver atlanticum</name>
    <dbReference type="NCBI Taxonomy" id="357466"/>
    <lineage>
        <taxon>Eukaryota</taxon>
        <taxon>Viridiplantae</taxon>
        <taxon>Streptophyta</taxon>
        <taxon>Embryophyta</taxon>
        <taxon>Tracheophyta</taxon>
        <taxon>Spermatophyta</taxon>
        <taxon>Magnoliopsida</taxon>
        <taxon>Ranunculales</taxon>
        <taxon>Papaveraceae</taxon>
        <taxon>Papaveroideae</taxon>
        <taxon>Papaver</taxon>
    </lineage>
</organism>
<keyword evidence="7" id="KW-0472">Membrane</keyword>
<keyword evidence="12" id="KW-1185">Reference proteome</keyword>
<dbReference type="GO" id="GO:0016020">
    <property type="term" value="C:membrane"/>
    <property type="evidence" value="ECO:0007669"/>
    <property type="project" value="UniProtKB-SubCell"/>
</dbReference>
<dbReference type="GO" id="GO:0012505">
    <property type="term" value="C:endomembrane system"/>
    <property type="evidence" value="ECO:0007669"/>
    <property type="project" value="UniProtKB-SubCell"/>
</dbReference>
<evidence type="ECO:0000256" key="7">
    <source>
        <dbReference type="ARBA" id="ARBA00023136"/>
    </source>
</evidence>
<dbReference type="Pfam" id="PF08263">
    <property type="entry name" value="LRRNT_2"/>
    <property type="match status" value="1"/>
</dbReference>
<keyword evidence="5" id="KW-0677">Repeat</keyword>
<evidence type="ECO:0000313" key="12">
    <source>
        <dbReference type="Proteomes" id="UP001202328"/>
    </source>
</evidence>
<evidence type="ECO:0000256" key="1">
    <source>
        <dbReference type="ARBA" id="ARBA00004479"/>
    </source>
</evidence>
<comment type="subcellular location">
    <subcellularLocation>
        <location evidence="8">Endomembrane system</location>
        <topology evidence="8">Single-pass membrane protein</topology>
    </subcellularLocation>
    <subcellularLocation>
        <location evidence="1">Membrane</location>
        <topology evidence="1">Single-pass type I membrane protein</topology>
    </subcellularLocation>
</comment>
<name>A0AAD4XMT3_9MAGN</name>
<gene>
    <name evidence="11" type="ORF">MKW98_023940</name>
</gene>
<evidence type="ECO:0000313" key="11">
    <source>
        <dbReference type="EMBL" id="KAI3928339.1"/>
    </source>
</evidence>
<accession>A0AAD4XMT3</accession>
<dbReference type="InterPro" id="IPR013210">
    <property type="entry name" value="LRR_N_plant-typ"/>
</dbReference>
<evidence type="ECO:0000256" key="9">
    <source>
        <dbReference type="SAM" id="SignalP"/>
    </source>
</evidence>
<dbReference type="InterPro" id="IPR032675">
    <property type="entry name" value="LRR_dom_sf"/>
</dbReference>
<keyword evidence="3" id="KW-0812">Transmembrane</keyword>
<dbReference type="Gene3D" id="3.80.10.10">
    <property type="entry name" value="Ribonuclease Inhibitor"/>
    <property type="match status" value="1"/>
</dbReference>
<evidence type="ECO:0000256" key="4">
    <source>
        <dbReference type="ARBA" id="ARBA00022729"/>
    </source>
</evidence>
<sequence>MEKTWRFNGFGLRLPFLLLLLCLFNQNFELCHSLNDKGSALLRFKDVIVSDPYGALLDWRQNEDEEDQNPCSWFGVGCSHHGKVVTLNLRDLCLGGTLAPEVGSLIHIKSIILAE</sequence>
<dbReference type="Proteomes" id="UP001202328">
    <property type="component" value="Unassembled WGS sequence"/>
</dbReference>
<keyword evidence="4 9" id="KW-0732">Signal</keyword>
<evidence type="ECO:0000256" key="3">
    <source>
        <dbReference type="ARBA" id="ARBA00022692"/>
    </source>
</evidence>
<feature type="chain" id="PRO_5041981400" description="Leucine-rich repeat-containing N-terminal plant-type domain-containing protein" evidence="9">
    <location>
        <begin position="34"/>
        <end position="115"/>
    </location>
</feature>
<evidence type="ECO:0000256" key="8">
    <source>
        <dbReference type="ARBA" id="ARBA00037847"/>
    </source>
</evidence>
<evidence type="ECO:0000259" key="10">
    <source>
        <dbReference type="Pfam" id="PF08263"/>
    </source>
</evidence>
<dbReference type="EMBL" id="JAJJMB010007708">
    <property type="protein sequence ID" value="KAI3928339.1"/>
    <property type="molecule type" value="Genomic_DNA"/>
</dbReference>
<dbReference type="PANTHER" id="PTHR46084">
    <property type="entry name" value="PROTEIN MALE DISCOVERER 2"/>
    <property type="match status" value="1"/>
</dbReference>
<protein>
    <recommendedName>
        <fullName evidence="10">Leucine-rich repeat-containing N-terminal plant-type domain-containing protein</fullName>
    </recommendedName>
</protein>
<feature type="domain" description="Leucine-rich repeat-containing N-terminal plant-type" evidence="10">
    <location>
        <begin position="35"/>
        <end position="79"/>
    </location>
</feature>
<keyword evidence="2" id="KW-0433">Leucine-rich repeat</keyword>
<dbReference type="SUPFAM" id="SSF52058">
    <property type="entry name" value="L domain-like"/>
    <property type="match status" value="1"/>
</dbReference>
<keyword evidence="6" id="KW-1133">Transmembrane helix</keyword>